<organism evidence="2 3">
    <name type="scientific">Oceanicoccus sagamiensis</name>
    <dbReference type="NCBI Taxonomy" id="716816"/>
    <lineage>
        <taxon>Bacteria</taxon>
        <taxon>Pseudomonadati</taxon>
        <taxon>Pseudomonadota</taxon>
        <taxon>Gammaproteobacteria</taxon>
        <taxon>Cellvibrionales</taxon>
        <taxon>Spongiibacteraceae</taxon>
        <taxon>Oceanicoccus</taxon>
    </lineage>
</organism>
<keyword evidence="2" id="KW-0255">Endonuclease</keyword>
<dbReference type="OrthoDB" id="9804086at2"/>
<sequence length="336" mass="38281">MEFYEITPTLENYWRGIILFGKNSASYKFALGKSLIDLAGSQNDLIKIEDLAVPYSKYLCGHIEIADKQGNSDGEFLRTCRKYNLNEVSHEELISKAIRLGFGDVLKAFHNVPSGEVPVKFFIEEGRGVKKGIRITDNFLNLFADVDRHDLYEETESRWRLVETAWELNVSRNLIAVSASRDGDELYANNRGRRINITSSRPALNGYQKGSCFYCYGTIEITAGSKELADVDHFLPHTLMVNNIVGNLDGVWNLVLACQCCNSKKSSKLPAIKFLERIHRRNEYLITSHHPLRETLIRQTGNNEQARVAYLQDSYNKAKEVLIHTWEPDPKGPETF</sequence>
<dbReference type="Gene3D" id="1.10.30.50">
    <property type="match status" value="1"/>
</dbReference>
<dbReference type="Pfam" id="PF13395">
    <property type="entry name" value="HNH_4"/>
    <property type="match status" value="1"/>
</dbReference>
<evidence type="ECO:0000259" key="1">
    <source>
        <dbReference type="Pfam" id="PF13395"/>
    </source>
</evidence>
<evidence type="ECO:0000313" key="3">
    <source>
        <dbReference type="Proteomes" id="UP000193450"/>
    </source>
</evidence>
<keyword evidence="2" id="KW-0378">Hydrolase</keyword>
<dbReference type="RefSeq" id="WP_085759056.1">
    <property type="nucleotide sequence ID" value="NZ_CP019343.1"/>
</dbReference>
<dbReference type="AlphaFoldDB" id="A0A1X9NHA1"/>
<protein>
    <submittedName>
        <fullName evidence="2">HNH endonuclease</fullName>
    </submittedName>
</protein>
<dbReference type="EMBL" id="CP019343">
    <property type="protein sequence ID" value="ARN74889.1"/>
    <property type="molecule type" value="Genomic_DNA"/>
</dbReference>
<dbReference type="Proteomes" id="UP000193450">
    <property type="component" value="Chromosome"/>
</dbReference>
<dbReference type="GO" id="GO:0004519">
    <property type="term" value="F:endonuclease activity"/>
    <property type="evidence" value="ECO:0007669"/>
    <property type="project" value="UniProtKB-KW"/>
</dbReference>
<dbReference type="STRING" id="716816.BST96_12650"/>
<dbReference type="InterPro" id="IPR003615">
    <property type="entry name" value="HNH_nuc"/>
</dbReference>
<dbReference type="KEGG" id="osg:BST96_12650"/>
<reference evidence="2 3" key="1">
    <citation type="submission" date="2016-11" db="EMBL/GenBank/DDBJ databases">
        <title>Trade-off between light-utilization and light-protection in marine flavobacteria.</title>
        <authorList>
            <person name="Kumagai Y."/>
        </authorList>
    </citation>
    <scope>NUCLEOTIDE SEQUENCE [LARGE SCALE GENOMIC DNA]</scope>
    <source>
        <strain evidence="2 3">NBRC 107125</strain>
    </source>
</reference>
<keyword evidence="3" id="KW-1185">Reference proteome</keyword>
<gene>
    <name evidence="2" type="ORF">BST96_12650</name>
</gene>
<name>A0A1X9NHA1_9GAMM</name>
<accession>A0A1X9NHA1</accession>
<evidence type="ECO:0000313" key="2">
    <source>
        <dbReference type="EMBL" id="ARN74889.1"/>
    </source>
</evidence>
<feature type="domain" description="HNH nuclease" evidence="1">
    <location>
        <begin position="212"/>
        <end position="270"/>
    </location>
</feature>
<keyword evidence="2" id="KW-0540">Nuclease</keyword>
<proteinExistence type="predicted"/>